<accession>A0A9P7YUA0</accession>
<dbReference type="OrthoDB" id="3495704at2759"/>
<dbReference type="AlphaFoldDB" id="A0A9P7YUA0"/>
<proteinExistence type="predicted"/>
<dbReference type="Proteomes" id="UP000887226">
    <property type="component" value="Unassembled WGS sequence"/>
</dbReference>
<evidence type="ECO:0000313" key="1">
    <source>
        <dbReference type="EMBL" id="KAG9240064.1"/>
    </source>
</evidence>
<reference evidence="1" key="1">
    <citation type="journal article" date="2021" name="IMA Fungus">
        <title>Genomic characterization of three marine fungi, including Emericellopsis atlantica sp. nov. with signatures of a generalist lifestyle and marine biomass degradation.</title>
        <authorList>
            <person name="Hagestad O.C."/>
            <person name="Hou L."/>
            <person name="Andersen J.H."/>
            <person name="Hansen E.H."/>
            <person name="Altermark B."/>
            <person name="Li C."/>
            <person name="Kuhnert E."/>
            <person name="Cox R.J."/>
            <person name="Crous P.W."/>
            <person name="Spatafora J.W."/>
            <person name="Lail K."/>
            <person name="Amirebrahimi M."/>
            <person name="Lipzen A."/>
            <person name="Pangilinan J."/>
            <person name="Andreopoulos W."/>
            <person name="Hayes R.D."/>
            <person name="Ng V."/>
            <person name="Grigoriev I.V."/>
            <person name="Jackson S.A."/>
            <person name="Sutton T.D.S."/>
            <person name="Dobson A.D.W."/>
            <person name="Rama T."/>
        </authorList>
    </citation>
    <scope>NUCLEOTIDE SEQUENCE</scope>
    <source>
        <strain evidence="1">TRa3180A</strain>
    </source>
</reference>
<organism evidence="1 2">
    <name type="scientific">Calycina marina</name>
    <dbReference type="NCBI Taxonomy" id="1763456"/>
    <lineage>
        <taxon>Eukaryota</taxon>
        <taxon>Fungi</taxon>
        <taxon>Dikarya</taxon>
        <taxon>Ascomycota</taxon>
        <taxon>Pezizomycotina</taxon>
        <taxon>Leotiomycetes</taxon>
        <taxon>Helotiales</taxon>
        <taxon>Pezizellaceae</taxon>
        <taxon>Calycina</taxon>
    </lineage>
</organism>
<sequence length="205" mass="23419">MCPLPKLLEYHGETGKPEAWLQQARAKIEVDYHGCTDYVKFWALSGSLRGKALRRMEAWVREQGVPDWADGSAFLSRVNFVFRDPQAKVRAQRKLDALRQSSKPFLELFMEWQSLLLESGGSWPDNAKKISLIRILSDELVQAMATVPSQPDFESYCSIIKETDDRLKAYKARNRTQGSKLTTHHPSLLGSVLQTLHKLEQTTRT</sequence>
<evidence type="ECO:0000313" key="2">
    <source>
        <dbReference type="Proteomes" id="UP000887226"/>
    </source>
</evidence>
<gene>
    <name evidence="1" type="ORF">BJ878DRAFT_322776</name>
</gene>
<comment type="caution">
    <text evidence="1">The sequence shown here is derived from an EMBL/GenBank/DDBJ whole genome shotgun (WGS) entry which is preliminary data.</text>
</comment>
<dbReference type="EMBL" id="MU254611">
    <property type="protein sequence ID" value="KAG9240064.1"/>
    <property type="molecule type" value="Genomic_DNA"/>
</dbReference>
<keyword evidence="2" id="KW-1185">Reference proteome</keyword>
<protein>
    <submittedName>
        <fullName evidence="1">Uncharacterized protein</fullName>
    </submittedName>
</protein>
<name>A0A9P7YUA0_9HELO</name>